<feature type="transmembrane region" description="Helical" evidence="7">
    <location>
        <begin position="204"/>
        <end position="231"/>
    </location>
</feature>
<accession>A0ABP5EBD1</accession>
<evidence type="ECO:0000259" key="8">
    <source>
        <dbReference type="PROSITE" id="PS50928"/>
    </source>
</evidence>
<gene>
    <name evidence="9" type="ORF">GCM10009838_65100</name>
</gene>
<keyword evidence="10" id="KW-1185">Reference proteome</keyword>
<proteinExistence type="inferred from homology"/>
<feature type="transmembrane region" description="Helical" evidence="7">
    <location>
        <begin position="37"/>
        <end position="55"/>
    </location>
</feature>
<comment type="subcellular location">
    <subcellularLocation>
        <location evidence="1 7">Cell membrane</location>
        <topology evidence="1 7">Multi-pass membrane protein</topology>
    </subcellularLocation>
</comment>
<dbReference type="InterPro" id="IPR035906">
    <property type="entry name" value="MetI-like_sf"/>
</dbReference>
<evidence type="ECO:0000256" key="2">
    <source>
        <dbReference type="ARBA" id="ARBA00022448"/>
    </source>
</evidence>
<keyword evidence="4 7" id="KW-0812">Transmembrane</keyword>
<dbReference type="InterPro" id="IPR000515">
    <property type="entry name" value="MetI-like"/>
</dbReference>
<keyword evidence="3" id="KW-1003">Cell membrane</keyword>
<evidence type="ECO:0000256" key="5">
    <source>
        <dbReference type="ARBA" id="ARBA00022989"/>
    </source>
</evidence>
<organism evidence="9 10">
    <name type="scientific">Catenulispora subtropica</name>
    <dbReference type="NCBI Taxonomy" id="450798"/>
    <lineage>
        <taxon>Bacteria</taxon>
        <taxon>Bacillati</taxon>
        <taxon>Actinomycetota</taxon>
        <taxon>Actinomycetes</taxon>
        <taxon>Catenulisporales</taxon>
        <taxon>Catenulisporaceae</taxon>
        <taxon>Catenulispora</taxon>
    </lineage>
</organism>
<sequence>MTTLLSQPADAPVVPLRAKKRGGGVWRSFLSNRKANFGFGLFLVLLVMALFPALFTDVDDPTAPARFMPRLPPSGEHWLGTTSLGQDVWALFVYGSREPLIIAVVAGGLATIISVLVGVSAAYLGGVADDVISFVTNVVLVIPTFPLVIVLSAYSGRPTLTVMISVLVVTGWSYGANQMRAQALSLRNRDFLESARVRGERRSYIIVFEMLPTMISLIIANFLGAALFSVLNAAGLQFLGLGDPNSDSWGTMLYWADSQSALENGAEWWAIAPALGIAALGVAFALMNYAFDEISNPALRPVRRQRVKKLGNRLRPAPAVVPGPAGGE</sequence>
<dbReference type="SUPFAM" id="SSF161098">
    <property type="entry name" value="MetI-like"/>
    <property type="match status" value="1"/>
</dbReference>
<dbReference type="Pfam" id="PF00528">
    <property type="entry name" value="BPD_transp_1"/>
    <property type="match status" value="1"/>
</dbReference>
<feature type="transmembrane region" description="Helical" evidence="7">
    <location>
        <begin position="160"/>
        <end position="177"/>
    </location>
</feature>
<feature type="transmembrane region" description="Helical" evidence="7">
    <location>
        <begin position="100"/>
        <end position="124"/>
    </location>
</feature>
<evidence type="ECO:0000256" key="6">
    <source>
        <dbReference type="ARBA" id="ARBA00023136"/>
    </source>
</evidence>
<evidence type="ECO:0000313" key="10">
    <source>
        <dbReference type="Proteomes" id="UP001499854"/>
    </source>
</evidence>
<feature type="transmembrane region" description="Helical" evidence="7">
    <location>
        <begin position="131"/>
        <end position="154"/>
    </location>
</feature>
<dbReference type="PROSITE" id="PS50928">
    <property type="entry name" value="ABC_TM1"/>
    <property type="match status" value="1"/>
</dbReference>
<keyword evidence="5 7" id="KW-1133">Transmembrane helix</keyword>
<dbReference type="EMBL" id="BAAAQM010000047">
    <property type="protein sequence ID" value="GAA1992334.1"/>
    <property type="molecule type" value="Genomic_DNA"/>
</dbReference>
<protein>
    <submittedName>
        <fullName evidence="9">ABC transporter permease</fullName>
    </submittedName>
</protein>
<dbReference type="Proteomes" id="UP001499854">
    <property type="component" value="Unassembled WGS sequence"/>
</dbReference>
<feature type="domain" description="ABC transmembrane type-1" evidence="8">
    <location>
        <begin position="100"/>
        <end position="290"/>
    </location>
</feature>
<evidence type="ECO:0000256" key="7">
    <source>
        <dbReference type="RuleBase" id="RU363032"/>
    </source>
</evidence>
<name>A0ABP5EBD1_9ACTN</name>
<dbReference type="Gene3D" id="1.10.3720.10">
    <property type="entry name" value="MetI-like"/>
    <property type="match status" value="1"/>
</dbReference>
<dbReference type="RefSeq" id="WP_344660990.1">
    <property type="nucleotide sequence ID" value="NZ_BAAAQM010000047.1"/>
</dbReference>
<evidence type="ECO:0000313" key="9">
    <source>
        <dbReference type="EMBL" id="GAA1992334.1"/>
    </source>
</evidence>
<comment type="caution">
    <text evidence="9">The sequence shown here is derived from an EMBL/GenBank/DDBJ whole genome shotgun (WGS) entry which is preliminary data.</text>
</comment>
<evidence type="ECO:0000256" key="3">
    <source>
        <dbReference type="ARBA" id="ARBA00022475"/>
    </source>
</evidence>
<evidence type="ECO:0000256" key="4">
    <source>
        <dbReference type="ARBA" id="ARBA00022692"/>
    </source>
</evidence>
<keyword evidence="6 7" id="KW-0472">Membrane</keyword>
<dbReference type="InterPro" id="IPR050366">
    <property type="entry name" value="BP-dependent_transpt_permease"/>
</dbReference>
<dbReference type="CDD" id="cd06261">
    <property type="entry name" value="TM_PBP2"/>
    <property type="match status" value="1"/>
</dbReference>
<feature type="transmembrane region" description="Helical" evidence="7">
    <location>
        <begin position="268"/>
        <end position="291"/>
    </location>
</feature>
<comment type="similarity">
    <text evidence="7">Belongs to the binding-protein-dependent transport system permease family.</text>
</comment>
<keyword evidence="2 7" id="KW-0813">Transport</keyword>
<evidence type="ECO:0000256" key="1">
    <source>
        <dbReference type="ARBA" id="ARBA00004651"/>
    </source>
</evidence>
<dbReference type="PANTHER" id="PTHR43386:SF1">
    <property type="entry name" value="D,D-DIPEPTIDE TRANSPORT SYSTEM PERMEASE PROTEIN DDPC-RELATED"/>
    <property type="match status" value="1"/>
</dbReference>
<dbReference type="InterPro" id="IPR025966">
    <property type="entry name" value="OppC_N"/>
</dbReference>
<reference evidence="10" key="1">
    <citation type="journal article" date="2019" name="Int. J. Syst. Evol. Microbiol.">
        <title>The Global Catalogue of Microorganisms (GCM) 10K type strain sequencing project: providing services to taxonomists for standard genome sequencing and annotation.</title>
        <authorList>
            <consortium name="The Broad Institute Genomics Platform"/>
            <consortium name="The Broad Institute Genome Sequencing Center for Infectious Disease"/>
            <person name="Wu L."/>
            <person name="Ma J."/>
        </authorList>
    </citation>
    <scope>NUCLEOTIDE SEQUENCE [LARGE SCALE GENOMIC DNA]</scope>
    <source>
        <strain evidence="10">JCM 16013</strain>
    </source>
</reference>
<dbReference type="PANTHER" id="PTHR43386">
    <property type="entry name" value="OLIGOPEPTIDE TRANSPORT SYSTEM PERMEASE PROTEIN APPC"/>
    <property type="match status" value="1"/>
</dbReference>
<dbReference type="Pfam" id="PF12911">
    <property type="entry name" value="OppC_N"/>
    <property type="match status" value="1"/>
</dbReference>